<organism evidence="2 3">
    <name type="scientific">Coniella lustricola</name>
    <dbReference type="NCBI Taxonomy" id="2025994"/>
    <lineage>
        <taxon>Eukaryota</taxon>
        <taxon>Fungi</taxon>
        <taxon>Dikarya</taxon>
        <taxon>Ascomycota</taxon>
        <taxon>Pezizomycotina</taxon>
        <taxon>Sordariomycetes</taxon>
        <taxon>Sordariomycetidae</taxon>
        <taxon>Diaporthales</taxon>
        <taxon>Schizoparmaceae</taxon>
        <taxon>Coniella</taxon>
    </lineage>
</organism>
<keyword evidence="3" id="KW-1185">Reference proteome</keyword>
<name>A0A2T2ZXX2_9PEZI</name>
<dbReference type="InParanoid" id="A0A2T2ZXX2"/>
<dbReference type="EMBL" id="KZ678573">
    <property type="protein sequence ID" value="PSR79284.1"/>
    <property type="molecule type" value="Genomic_DNA"/>
</dbReference>
<gene>
    <name evidence="2" type="ORF">BD289DRAFT_103466</name>
</gene>
<reference evidence="2 3" key="1">
    <citation type="journal article" date="2018" name="Mycol. Prog.">
        <title>Coniella lustricola, a new species from submerged detritus.</title>
        <authorList>
            <person name="Raudabaugh D.B."/>
            <person name="Iturriaga T."/>
            <person name="Carver A."/>
            <person name="Mondo S."/>
            <person name="Pangilinan J."/>
            <person name="Lipzen A."/>
            <person name="He G."/>
            <person name="Amirebrahimi M."/>
            <person name="Grigoriev I.V."/>
            <person name="Miller A.N."/>
        </authorList>
    </citation>
    <scope>NUCLEOTIDE SEQUENCE [LARGE SCALE GENOMIC DNA]</scope>
    <source>
        <strain evidence="2 3">B22-T-1</strain>
    </source>
</reference>
<sequence length="127" mass="13929">MQHHLQQIAYSAILLDTQEDTSVWLHMDCGGPGWSDGSMDQSAAIKRDKGIAVDSILPMFGSSAPARSSKQAQDISHRLHHHIRNNDREPHRLLCLATAPSWNLGPASSHCPATVPAFSRKKTPQPC</sequence>
<evidence type="ECO:0000313" key="3">
    <source>
        <dbReference type="Proteomes" id="UP000241462"/>
    </source>
</evidence>
<evidence type="ECO:0000256" key="1">
    <source>
        <dbReference type="SAM" id="MobiDB-lite"/>
    </source>
</evidence>
<dbReference type="Proteomes" id="UP000241462">
    <property type="component" value="Unassembled WGS sequence"/>
</dbReference>
<proteinExistence type="predicted"/>
<protein>
    <submittedName>
        <fullName evidence="2">Uncharacterized protein</fullName>
    </submittedName>
</protein>
<evidence type="ECO:0000313" key="2">
    <source>
        <dbReference type="EMBL" id="PSR79284.1"/>
    </source>
</evidence>
<feature type="compositionally biased region" description="Polar residues" evidence="1">
    <location>
        <begin position="65"/>
        <end position="74"/>
    </location>
</feature>
<dbReference type="AlphaFoldDB" id="A0A2T2ZXX2"/>
<accession>A0A2T2ZXX2</accession>
<feature type="region of interest" description="Disordered" evidence="1">
    <location>
        <begin position="62"/>
        <end position="84"/>
    </location>
</feature>
<feature type="region of interest" description="Disordered" evidence="1">
    <location>
        <begin position="103"/>
        <end position="127"/>
    </location>
</feature>